<protein>
    <recommendedName>
        <fullName evidence="8">Tetraspanin Tsp2 family</fullName>
    </recommendedName>
</protein>
<proteinExistence type="predicted"/>
<sequence>MDRPNRWTAHKWWLFLSVCTVFLVGVAGLVCVLFAWFRAWDHADVLYVANYDLLVLITLASSLLLFTFIVGMTGTILNSRPILAVYSLLLWPAFVAILAVGYTSYKRYAFALDRKLNLAWSQYYTPLGRLTIQDSLWCCGYNSPLHEATASGRCYVRSSLPGCKGKLLRFARTSLRTMWTAAFALVPLHIANITVSLLCTNHVTRTFGKGIMPRQYRLSGADVQSDAERILGTMQSLGPVVQPTSSRVSSMASHREDKQDPAMPADFVPAALRPGLVTGLSRRYKHG</sequence>
<feature type="transmembrane region" description="Helical" evidence="5">
    <location>
        <begin position="12"/>
        <end position="37"/>
    </location>
</feature>
<dbReference type="AlphaFoldDB" id="K5VFA7"/>
<dbReference type="Pfam" id="PF00335">
    <property type="entry name" value="Tetraspanin"/>
    <property type="match status" value="1"/>
</dbReference>
<dbReference type="GeneID" id="18907405"/>
<dbReference type="InterPro" id="IPR018499">
    <property type="entry name" value="Tetraspanin/Peripherin"/>
</dbReference>
<evidence type="ECO:0008006" key="8">
    <source>
        <dbReference type="Google" id="ProtNLM"/>
    </source>
</evidence>
<dbReference type="KEGG" id="pco:PHACADRAFT_106621"/>
<dbReference type="RefSeq" id="XP_007401855.1">
    <property type="nucleotide sequence ID" value="XM_007401793.1"/>
</dbReference>
<dbReference type="STRING" id="650164.K5VFA7"/>
<evidence type="ECO:0000256" key="4">
    <source>
        <dbReference type="ARBA" id="ARBA00023136"/>
    </source>
</evidence>
<keyword evidence="7" id="KW-1185">Reference proteome</keyword>
<accession>K5VFA7</accession>
<feature type="transmembrane region" description="Helical" evidence="5">
    <location>
        <begin position="49"/>
        <end position="71"/>
    </location>
</feature>
<dbReference type="EMBL" id="JH930480">
    <property type="protein sequence ID" value="EKM49803.1"/>
    <property type="molecule type" value="Genomic_DNA"/>
</dbReference>
<evidence type="ECO:0000256" key="2">
    <source>
        <dbReference type="ARBA" id="ARBA00022692"/>
    </source>
</evidence>
<dbReference type="HOGENOM" id="CLU_054790_0_0_1"/>
<dbReference type="InParanoid" id="K5VFA7"/>
<evidence type="ECO:0000256" key="5">
    <source>
        <dbReference type="SAM" id="Phobius"/>
    </source>
</evidence>
<dbReference type="OrthoDB" id="2156690at2759"/>
<feature type="transmembrane region" description="Helical" evidence="5">
    <location>
        <begin position="83"/>
        <end position="105"/>
    </location>
</feature>
<comment type="subcellular location">
    <subcellularLocation>
        <location evidence="1">Membrane</location>
        <topology evidence="1">Multi-pass membrane protein</topology>
    </subcellularLocation>
</comment>
<reference evidence="6 7" key="1">
    <citation type="journal article" date="2012" name="BMC Genomics">
        <title>Comparative genomics of the white-rot fungi, Phanerochaete carnosa and P. chrysosporium, to elucidate the genetic basis of the distinct wood types they colonize.</title>
        <authorList>
            <person name="Suzuki H."/>
            <person name="MacDonald J."/>
            <person name="Syed K."/>
            <person name="Salamov A."/>
            <person name="Hori C."/>
            <person name="Aerts A."/>
            <person name="Henrissat B."/>
            <person name="Wiebenga A."/>
            <person name="vanKuyk P.A."/>
            <person name="Barry K."/>
            <person name="Lindquist E."/>
            <person name="LaButti K."/>
            <person name="Lapidus A."/>
            <person name="Lucas S."/>
            <person name="Coutinho P."/>
            <person name="Gong Y."/>
            <person name="Samejima M."/>
            <person name="Mahadevan R."/>
            <person name="Abou-Zaid M."/>
            <person name="de Vries R.P."/>
            <person name="Igarashi K."/>
            <person name="Yadav J.S."/>
            <person name="Grigoriev I.V."/>
            <person name="Master E.R."/>
        </authorList>
    </citation>
    <scope>NUCLEOTIDE SEQUENCE [LARGE SCALE GENOMIC DNA]</scope>
    <source>
        <strain evidence="6 7">HHB-10118-sp</strain>
    </source>
</reference>
<dbReference type="GO" id="GO:0016020">
    <property type="term" value="C:membrane"/>
    <property type="evidence" value="ECO:0007669"/>
    <property type="project" value="UniProtKB-SubCell"/>
</dbReference>
<keyword evidence="2 5" id="KW-0812">Transmembrane</keyword>
<keyword evidence="3 5" id="KW-1133">Transmembrane helix</keyword>
<gene>
    <name evidence="6" type="ORF">PHACADRAFT_106621</name>
</gene>
<keyword evidence="4 5" id="KW-0472">Membrane</keyword>
<organism evidence="6 7">
    <name type="scientific">Phanerochaete carnosa (strain HHB-10118-sp)</name>
    <name type="common">White-rot fungus</name>
    <name type="synonym">Peniophora carnosa</name>
    <dbReference type="NCBI Taxonomy" id="650164"/>
    <lineage>
        <taxon>Eukaryota</taxon>
        <taxon>Fungi</taxon>
        <taxon>Dikarya</taxon>
        <taxon>Basidiomycota</taxon>
        <taxon>Agaricomycotina</taxon>
        <taxon>Agaricomycetes</taxon>
        <taxon>Polyporales</taxon>
        <taxon>Phanerochaetaceae</taxon>
        <taxon>Phanerochaete</taxon>
    </lineage>
</organism>
<evidence type="ECO:0000256" key="3">
    <source>
        <dbReference type="ARBA" id="ARBA00022989"/>
    </source>
</evidence>
<feature type="transmembrane region" description="Helical" evidence="5">
    <location>
        <begin position="178"/>
        <end position="199"/>
    </location>
</feature>
<dbReference type="Proteomes" id="UP000008370">
    <property type="component" value="Unassembled WGS sequence"/>
</dbReference>
<name>K5VFA7_PHACS</name>
<evidence type="ECO:0000313" key="7">
    <source>
        <dbReference type="Proteomes" id="UP000008370"/>
    </source>
</evidence>
<evidence type="ECO:0000313" key="6">
    <source>
        <dbReference type="EMBL" id="EKM49803.1"/>
    </source>
</evidence>
<evidence type="ECO:0000256" key="1">
    <source>
        <dbReference type="ARBA" id="ARBA00004141"/>
    </source>
</evidence>